<dbReference type="SUPFAM" id="SSF55729">
    <property type="entry name" value="Acyl-CoA N-acyltransferases (Nat)"/>
    <property type="match status" value="1"/>
</dbReference>
<dbReference type="Proteomes" id="UP000593594">
    <property type="component" value="Chromosome"/>
</dbReference>
<dbReference type="RefSeq" id="WP_213163676.1">
    <property type="nucleotide sequence ID" value="NZ_CP058214.1"/>
</dbReference>
<gene>
    <name evidence="2" type="ORF">HW532_06820</name>
</gene>
<feature type="domain" description="N-acetyltransferase" evidence="1">
    <location>
        <begin position="15"/>
        <end position="141"/>
    </location>
</feature>
<evidence type="ECO:0000259" key="1">
    <source>
        <dbReference type="Pfam" id="PF13302"/>
    </source>
</evidence>
<dbReference type="AlphaFoldDB" id="A0A7S8C309"/>
<keyword evidence="3" id="KW-1185">Reference proteome</keyword>
<proteinExistence type="predicted"/>
<evidence type="ECO:0000313" key="3">
    <source>
        <dbReference type="Proteomes" id="UP000593594"/>
    </source>
</evidence>
<reference evidence="2 3" key="1">
    <citation type="submission" date="2020-06" db="EMBL/GenBank/DDBJ databases">
        <title>Genome sequence of 2 isolates from Red Sea Mangroves.</title>
        <authorList>
            <person name="Sefrji F."/>
            <person name="Michoud G."/>
            <person name="Merlino G."/>
            <person name="Daffonchio D."/>
        </authorList>
    </citation>
    <scope>NUCLEOTIDE SEQUENCE [LARGE SCALE GENOMIC DNA]</scope>
    <source>
        <strain evidence="2 3">R1DC25</strain>
    </source>
</reference>
<dbReference type="EMBL" id="CP058214">
    <property type="protein sequence ID" value="QPC42444.1"/>
    <property type="molecule type" value="Genomic_DNA"/>
</dbReference>
<name>A0A7S8C309_9HYPH</name>
<accession>A0A7S8C309</accession>
<protein>
    <submittedName>
        <fullName evidence="2">GNAT family N-acetyltransferase</fullName>
    </submittedName>
</protein>
<dbReference type="GO" id="GO:0008999">
    <property type="term" value="F:protein-N-terminal-alanine acetyltransferase activity"/>
    <property type="evidence" value="ECO:0007669"/>
    <property type="project" value="TreeGrafter"/>
</dbReference>
<dbReference type="GO" id="GO:1990189">
    <property type="term" value="F:protein N-terminal-serine acetyltransferase activity"/>
    <property type="evidence" value="ECO:0007669"/>
    <property type="project" value="TreeGrafter"/>
</dbReference>
<keyword evidence="2" id="KW-0808">Transferase</keyword>
<dbReference type="InterPro" id="IPR016181">
    <property type="entry name" value="Acyl_CoA_acyltransferase"/>
</dbReference>
<dbReference type="InterPro" id="IPR000182">
    <property type="entry name" value="GNAT_dom"/>
</dbReference>
<organism evidence="2 3">
    <name type="scientific">Kaustia mangrovi</name>
    <dbReference type="NCBI Taxonomy" id="2593653"/>
    <lineage>
        <taxon>Bacteria</taxon>
        <taxon>Pseudomonadati</taxon>
        <taxon>Pseudomonadota</taxon>
        <taxon>Alphaproteobacteria</taxon>
        <taxon>Hyphomicrobiales</taxon>
        <taxon>Parvibaculaceae</taxon>
        <taxon>Kaustia</taxon>
    </lineage>
</organism>
<dbReference type="PANTHER" id="PTHR43441">
    <property type="entry name" value="RIBOSOMAL-PROTEIN-SERINE ACETYLTRANSFERASE"/>
    <property type="match status" value="1"/>
</dbReference>
<dbReference type="InterPro" id="IPR051908">
    <property type="entry name" value="Ribosomal_N-acetyltransferase"/>
</dbReference>
<dbReference type="KEGG" id="kmn:HW532_06820"/>
<dbReference type="PANTHER" id="PTHR43441:SF11">
    <property type="entry name" value="RIBOSOMAL-PROTEIN-SERINE ACETYLTRANSFERASE"/>
    <property type="match status" value="1"/>
</dbReference>
<dbReference type="GO" id="GO:0005737">
    <property type="term" value="C:cytoplasm"/>
    <property type="evidence" value="ECO:0007669"/>
    <property type="project" value="TreeGrafter"/>
</dbReference>
<evidence type="ECO:0000313" key="2">
    <source>
        <dbReference type="EMBL" id="QPC42444.1"/>
    </source>
</evidence>
<dbReference type="Pfam" id="PF13302">
    <property type="entry name" value="Acetyltransf_3"/>
    <property type="match status" value="1"/>
</dbReference>
<sequence length="193" mass="22264">MRLNMPKLIRLSTERFVIRTLKPGDASERWIGWAADPEVMEPVNTKPAKMTLKELQNYIGSFDQSRRVLVGVFDKRNDLHIGFYAITRSEKQRTATFNVIIGDKDYWGEKVVLETRAALLDHFFDKEGVEKAIGMPLARNFPAVFNYKAQGWRLEGVLRGQCRSAKGGKRLDQCQFGLLREEWRQMRKAGRAT</sequence>
<dbReference type="Gene3D" id="3.40.630.30">
    <property type="match status" value="1"/>
</dbReference>